<feature type="compositionally biased region" description="Basic and acidic residues" evidence="8">
    <location>
        <begin position="377"/>
        <end position="390"/>
    </location>
</feature>
<proteinExistence type="predicted"/>
<feature type="transmembrane region" description="Helical" evidence="9">
    <location>
        <begin position="207"/>
        <end position="240"/>
    </location>
</feature>
<keyword evidence="3" id="KW-0050">Antiport</keyword>
<comment type="subcellular location">
    <subcellularLocation>
        <location evidence="1">Membrane</location>
        <topology evidence="1">Multi-pass membrane protein</topology>
    </subcellularLocation>
</comment>
<feature type="transmembrane region" description="Helical" evidence="9">
    <location>
        <begin position="114"/>
        <end position="136"/>
    </location>
</feature>
<evidence type="ECO:0000256" key="2">
    <source>
        <dbReference type="ARBA" id="ARBA00022448"/>
    </source>
</evidence>
<keyword evidence="5 9" id="KW-1133">Transmembrane helix</keyword>
<organism evidence="11 12">
    <name type="scientific">Lysobacter yananisis</name>
    <dbReference type="NCBI Taxonomy" id="1003114"/>
    <lineage>
        <taxon>Bacteria</taxon>
        <taxon>Pseudomonadati</taxon>
        <taxon>Pseudomonadota</taxon>
        <taxon>Gammaproteobacteria</taxon>
        <taxon>Lysobacterales</taxon>
        <taxon>Lysobacteraceae</taxon>
        <taxon>Lysobacter</taxon>
    </lineage>
</organism>
<keyword evidence="7 9" id="KW-0472">Membrane</keyword>
<dbReference type="Gene3D" id="1.20.1530.20">
    <property type="match status" value="1"/>
</dbReference>
<dbReference type="InterPro" id="IPR006153">
    <property type="entry name" value="Cation/H_exchanger_TM"/>
</dbReference>
<feature type="domain" description="Cation/H+ exchanger transmembrane" evidence="10">
    <location>
        <begin position="14"/>
        <end position="368"/>
    </location>
</feature>
<name>A0ABY9PF03_9GAMM</name>
<keyword evidence="12" id="KW-1185">Reference proteome</keyword>
<dbReference type="InterPro" id="IPR038770">
    <property type="entry name" value="Na+/solute_symporter_sf"/>
</dbReference>
<feature type="transmembrane region" description="Helical" evidence="9">
    <location>
        <begin position="5"/>
        <end position="21"/>
    </location>
</feature>
<keyword evidence="2" id="KW-0813">Transport</keyword>
<evidence type="ECO:0000313" key="12">
    <source>
        <dbReference type="Proteomes" id="UP001229313"/>
    </source>
</evidence>
<evidence type="ECO:0000313" key="11">
    <source>
        <dbReference type="EMBL" id="WMT05643.1"/>
    </source>
</evidence>
<evidence type="ECO:0000256" key="4">
    <source>
        <dbReference type="ARBA" id="ARBA00022692"/>
    </source>
</evidence>
<feature type="transmembrane region" description="Helical" evidence="9">
    <location>
        <begin position="142"/>
        <end position="163"/>
    </location>
</feature>
<dbReference type="Proteomes" id="UP001229313">
    <property type="component" value="Chromosome"/>
</dbReference>
<feature type="region of interest" description="Disordered" evidence="8">
    <location>
        <begin position="377"/>
        <end position="435"/>
    </location>
</feature>
<sequence>MSRELIYLLLIFGLLVVPRALQRYKIPAPLTCLLFGIVAMLAWGDKSHDTVVAMLATLGISSLFLFAGLEVELSALRKGLWPLIAHLVIRTATLFGVGWLAWRYAGMGWQAAGLLALALLTPSTGFILDSLARLGLDEEERFWVTSKAIAGELLALVALFVVLQAGDPMRMALSSTALIAMLIGLPLVFVALGRWVAPHAPGSEFSLLVMVGMIAAFATAKLGVYYLVGAFVAGLIARLLRERMPRLASHENLHAVRLFASFFVPFYFFNAGTKVPSGALSFEALGLGLLLTAVVLPLRVGVIWLQRRALFGEKHGASLRVSVALAPTLIFTLVLAAILRDRFALPDAWFGALLLYATLTTILPSLVFRTPFDVDPAEDHGPVHPDDAGDRRRRAAAAGNAAAEPEPTAVPAAAVAPAATGPATATRADPHPPGG</sequence>
<evidence type="ECO:0000256" key="5">
    <source>
        <dbReference type="ARBA" id="ARBA00022989"/>
    </source>
</evidence>
<gene>
    <name evidence="11" type="ORF">RDV84_12605</name>
</gene>
<reference evidence="11 12" key="1">
    <citation type="submission" date="2023-08" db="EMBL/GenBank/DDBJ databases">
        <title>The whole genome sequence of Lysobacter yananisis.</title>
        <authorList>
            <person name="Sun H."/>
        </authorList>
    </citation>
    <scope>NUCLEOTIDE SEQUENCE [LARGE SCALE GENOMIC DNA]</scope>
    <source>
        <strain evidence="11 12">SNNU513</strain>
    </source>
</reference>
<feature type="transmembrane region" description="Helical" evidence="9">
    <location>
        <begin position="51"/>
        <end position="69"/>
    </location>
</feature>
<evidence type="ECO:0000256" key="8">
    <source>
        <dbReference type="SAM" id="MobiDB-lite"/>
    </source>
</evidence>
<feature type="transmembrane region" description="Helical" evidence="9">
    <location>
        <begin position="175"/>
        <end position="195"/>
    </location>
</feature>
<feature type="transmembrane region" description="Helical" evidence="9">
    <location>
        <begin position="317"/>
        <end position="338"/>
    </location>
</feature>
<dbReference type="EMBL" id="CP133568">
    <property type="protein sequence ID" value="WMT05643.1"/>
    <property type="molecule type" value="Genomic_DNA"/>
</dbReference>
<dbReference type="PANTHER" id="PTHR43562:SF1">
    <property type="entry name" value="NA(+)_H(+) ANTIPORTER YJBQ-RELATED"/>
    <property type="match status" value="1"/>
</dbReference>
<accession>A0ABY9PF03</accession>
<feature type="transmembrane region" description="Helical" evidence="9">
    <location>
        <begin position="350"/>
        <end position="368"/>
    </location>
</feature>
<evidence type="ECO:0000256" key="3">
    <source>
        <dbReference type="ARBA" id="ARBA00022449"/>
    </source>
</evidence>
<feature type="transmembrane region" description="Helical" evidence="9">
    <location>
        <begin position="27"/>
        <end position="44"/>
    </location>
</feature>
<dbReference type="Pfam" id="PF00999">
    <property type="entry name" value="Na_H_Exchanger"/>
    <property type="match status" value="1"/>
</dbReference>
<evidence type="ECO:0000256" key="9">
    <source>
        <dbReference type="SAM" id="Phobius"/>
    </source>
</evidence>
<evidence type="ECO:0000256" key="1">
    <source>
        <dbReference type="ARBA" id="ARBA00004141"/>
    </source>
</evidence>
<feature type="transmembrane region" description="Helical" evidence="9">
    <location>
        <begin position="252"/>
        <end position="272"/>
    </location>
</feature>
<keyword evidence="6" id="KW-0406">Ion transport</keyword>
<feature type="transmembrane region" description="Helical" evidence="9">
    <location>
        <begin position="81"/>
        <end position="102"/>
    </location>
</feature>
<dbReference type="RefSeq" id="WP_309153588.1">
    <property type="nucleotide sequence ID" value="NZ_CP133568.1"/>
</dbReference>
<evidence type="ECO:0000256" key="7">
    <source>
        <dbReference type="ARBA" id="ARBA00023136"/>
    </source>
</evidence>
<feature type="transmembrane region" description="Helical" evidence="9">
    <location>
        <begin position="284"/>
        <end position="305"/>
    </location>
</feature>
<evidence type="ECO:0000259" key="10">
    <source>
        <dbReference type="Pfam" id="PF00999"/>
    </source>
</evidence>
<dbReference type="PANTHER" id="PTHR43562">
    <property type="entry name" value="NAPA-TYPE SODIUM/HYDROGEN ANTIPORTER"/>
    <property type="match status" value="1"/>
</dbReference>
<keyword evidence="4 9" id="KW-0812">Transmembrane</keyword>
<evidence type="ECO:0000256" key="6">
    <source>
        <dbReference type="ARBA" id="ARBA00023065"/>
    </source>
</evidence>
<protein>
    <submittedName>
        <fullName evidence="11">Cation:proton antiporter</fullName>
    </submittedName>
</protein>
<feature type="compositionally biased region" description="Low complexity" evidence="8">
    <location>
        <begin position="396"/>
        <end position="426"/>
    </location>
</feature>